<keyword evidence="2" id="KW-0479">Metal-binding</keyword>
<dbReference type="GO" id="GO:0008270">
    <property type="term" value="F:zinc ion binding"/>
    <property type="evidence" value="ECO:0007669"/>
    <property type="project" value="InterPro"/>
</dbReference>
<evidence type="ECO:0000256" key="2">
    <source>
        <dbReference type="ARBA" id="ARBA00022723"/>
    </source>
</evidence>
<dbReference type="PANTHER" id="PTHR47338">
    <property type="entry name" value="ZN(II)2CYS6 TRANSCRIPTION FACTOR (EUROFUNG)-RELATED"/>
    <property type="match status" value="1"/>
</dbReference>
<evidence type="ECO:0000256" key="5">
    <source>
        <dbReference type="ARBA" id="ARBA00023242"/>
    </source>
</evidence>
<dbReference type="Pfam" id="PF04082">
    <property type="entry name" value="Fungal_trans"/>
    <property type="match status" value="1"/>
</dbReference>
<dbReference type="InterPro" id="IPR007219">
    <property type="entry name" value="XnlR_reg_dom"/>
</dbReference>
<feature type="compositionally biased region" description="Polar residues" evidence="6">
    <location>
        <begin position="672"/>
        <end position="683"/>
    </location>
</feature>
<dbReference type="SMART" id="SM00906">
    <property type="entry name" value="Fungal_trans"/>
    <property type="match status" value="1"/>
</dbReference>
<dbReference type="EMBL" id="LN483142">
    <property type="protein sequence ID" value="CED83507.1"/>
    <property type="molecule type" value="Genomic_DNA"/>
</dbReference>
<accession>A0A0F7SN71</accession>
<evidence type="ECO:0000256" key="6">
    <source>
        <dbReference type="SAM" id="MobiDB-lite"/>
    </source>
</evidence>
<sequence length="865" mass="97723">MLFAEARSRRIKKAAKRNVCFFRGWVIYNKDFVQGDAQNGANARSSIRYRIRPVTCCAIFAHVFEPKRLSISLLYDVRAHYWSQVFETWLGLLNMQKEENGKLTSFLNRPATPLQRCITWDSVVFPSSVGITYQKWYEFCPVPHHFNAFSSDLTSLVQYGRSREGRILEDKISRLESILSLSESNESAGFSLSSTDQRKMSSAIYPYPVLEYPKPSTPSRVSHPSRLSRRHQQATFTQAFQELWNTSSSADNITVGPPSMQINSVTQSTVSSNSSAETNSSPMHVPTQFLDQTDTIRRELEPWEFDFSSLDQENVSKSTAALGDLAPMQLGFFSSLQLDSNQSLSEPFLISIGQPNEYSPSSLAQESPSVPLVTSSTEDRTATLKTYIQEHGDVPIRIRDLLLGAFFKQMKTSGVMIHVERFWSKLKDPVKNERPHPAFLFAMYISASQLYPDESVQASQSLFYHTARKHLEDGIDDQDERMIDLIRAATVLGTVAYSKARFRSAWVLGGIAMRLCALARLQSISFPFCPSSFQNHSLGPPNPFRAMLARVKRQVRPPKDGIECGEYIWAFWQAWGLERCHSTAAGWTPSMHWSEIETPFPLPLEQYEHIEVVNSRPITAVYGLFDDSQHTLVGDLSASCQFIGNLLLNEAARLLDEFIHPSTRNKYLSQMSNRTDSFSPSSQEEVLSEDLSTESDSSAGPITEPVPSEILRLQDALLKFVRLGMKSSWDSWGDTWGVDSEVVLLHCEILSAFALVYRQRAVFDTSARAKAVSSARSMVKLIRVISDVNFRRCSFVMLVSWRNAAHILLEEVRRLRMLGNEEEALTVSIDTELIVLAMQRMGEVYTVGDTCQNSAIEAIKRYQSD</sequence>
<dbReference type="GO" id="GO:0003677">
    <property type="term" value="F:DNA binding"/>
    <property type="evidence" value="ECO:0007669"/>
    <property type="project" value="InterPro"/>
</dbReference>
<feature type="region of interest" description="Disordered" evidence="6">
    <location>
        <begin position="265"/>
        <end position="286"/>
    </location>
</feature>
<name>A0A0F7SN71_PHARH</name>
<reference evidence="8" key="1">
    <citation type="submission" date="2014-08" db="EMBL/GenBank/DDBJ databases">
        <authorList>
            <person name="Sharma Rahul"/>
            <person name="Thines Marco"/>
        </authorList>
    </citation>
    <scope>NUCLEOTIDE SEQUENCE</scope>
</reference>
<dbReference type="GO" id="GO:0000981">
    <property type="term" value="F:DNA-binding transcription factor activity, RNA polymerase II-specific"/>
    <property type="evidence" value="ECO:0007669"/>
    <property type="project" value="InterPro"/>
</dbReference>
<evidence type="ECO:0000256" key="4">
    <source>
        <dbReference type="ARBA" id="ARBA00023163"/>
    </source>
</evidence>
<protein>
    <submittedName>
        <fullName evidence="8">Transcription factor domain, fungi</fullName>
    </submittedName>
</protein>
<dbReference type="InterPro" id="IPR050815">
    <property type="entry name" value="TF_fung"/>
</dbReference>
<dbReference type="GO" id="GO:0006351">
    <property type="term" value="P:DNA-templated transcription"/>
    <property type="evidence" value="ECO:0007669"/>
    <property type="project" value="InterPro"/>
</dbReference>
<feature type="compositionally biased region" description="Low complexity" evidence="6">
    <location>
        <begin position="265"/>
        <end position="281"/>
    </location>
</feature>
<dbReference type="AlphaFoldDB" id="A0A0F7SN71"/>
<dbReference type="CDD" id="cd12148">
    <property type="entry name" value="fungal_TF_MHR"/>
    <property type="match status" value="1"/>
</dbReference>
<keyword evidence="5" id="KW-0539">Nucleus</keyword>
<organism evidence="8">
    <name type="scientific">Phaffia rhodozyma</name>
    <name type="common">Yeast</name>
    <name type="synonym">Xanthophyllomyces dendrorhous</name>
    <dbReference type="NCBI Taxonomy" id="264483"/>
    <lineage>
        <taxon>Eukaryota</taxon>
        <taxon>Fungi</taxon>
        <taxon>Dikarya</taxon>
        <taxon>Basidiomycota</taxon>
        <taxon>Agaricomycotina</taxon>
        <taxon>Tremellomycetes</taxon>
        <taxon>Cystofilobasidiales</taxon>
        <taxon>Mrakiaceae</taxon>
        <taxon>Phaffia</taxon>
    </lineage>
</organism>
<keyword evidence="3" id="KW-0805">Transcription regulation</keyword>
<evidence type="ECO:0000313" key="8">
    <source>
        <dbReference type="EMBL" id="CED83507.1"/>
    </source>
</evidence>
<evidence type="ECO:0000259" key="7">
    <source>
        <dbReference type="SMART" id="SM00906"/>
    </source>
</evidence>
<dbReference type="PANTHER" id="PTHR47338:SF29">
    <property type="entry name" value="ZN(2)-C6 FUNGAL-TYPE DOMAIN-CONTAINING PROTEIN"/>
    <property type="match status" value="1"/>
</dbReference>
<dbReference type="GO" id="GO:0005634">
    <property type="term" value="C:nucleus"/>
    <property type="evidence" value="ECO:0007669"/>
    <property type="project" value="UniProtKB-SubCell"/>
</dbReference>
<keyword evidence="4" id="KW-0804">Transcription</keyword>
<comment type="subcellular location">
    <subcellularLocation>
        <location evidence="1">Nucleus</location>
    </subcellularLocation>
</comment>
<feature type="domain" description="Xylanolytic transcriptional activator regulatory" evidence="7">
    <location>
        <begin position="505"/>
        <end position="607"/>
    </location>
</feature>
<evidence type="ECO:0000256" key="1">
    <source>
        <dbReference type="ARBA" id="ARBA00004123"/>
    </source>
</evidence>
<feature type="region of interest" description="Disordered" evidence="6">
    <location>
        <begin position="672"/>
        <end position="704"/>
    </location>
</feature>
<evidence type="ECO:0000256" key="3">
    <source>
        <dbReference type="ARBA" id="ARBA00023015"/>
    </source>
</evidence>
<proteinExistence type="predicted"/>